<keyword evidence="4 7" id="KW-0256">Endoplasmic reticulum</keyword>
<evidence type="ECO:0000313" key="9">
    <source>
        <dbReference type="EMBL" id="PWN19775.1"/>
    </source>
</evidence>
<evidence type="ECO:0000256" key="8">
    <source>
        <dbReference type="SAM" id="SignalP"/>
    </source>
</evidence>
<evidence type="ECO:0000313" key="10">
    <source>
        <dbReference type="Proteomes" id="UP000245942"/>
    </source>
</evidence>
<dbReference type="RefSeq" id="XP_025346935.1">
    <property type="nucleotide sequence ID" value="XM_025494424.1"/>
</dbReference>
<evidence type="ECO:0000256" key="6">
    <source>
        <dbReference type="ARBA" id="ARBA00023136"/>
    </source>
</evidence>
<comment type="caution">
    <text evidence="7">Lacks conserved residue(s) required for the propagation of feature annotation.</text>
</comment>
<keyword evidence="10" id="KW-1185">Reference proteome</keyword>
<feature type="transmembrane region" description="Helical" evidence="7">
    <location>
        <begin position="85"/>
        <end position="104"/>
    </location>
</feature>
<dbReference type="AlphaFoldDB" id="A0A316U9U1"/>
<evidence type="ECO:0000256" key="7">
    <source>
        <dbReference type="RuleBase" id="RU363059"/>
    </source>
</evidence>
<feature type="signal peptide" evidence="8">
    <location>
        <begin position="1"/>
        <end position="23"/>
    </location>
</feature>
<dbReference type="STRING" id="1684307.A0A316U9U1"/>
<organism evidence="9 10">
    <name type="scientific">Pseudomicrostroma glucosiphilum</name>
    <dbReference type="NCBI Taxonomy" id="1684307"/>
    <lineage>
        <taxon>Eukaryota</taxon>
        <taxon>Fungi</taxon>
        <taxon>Dikarya</taxon>
        <taxon>Basidiomycota</taxon>
        <taxon>Ustilaginomycotina</taxon>
        <taxon>Exobasidiomycetes</taxon>
        <taxon>Microstromatales</taxon>
        <taxon>Microstromatales incertae sedis</taxon>
        <taxon>Pseudomicrostroma</taxon>
    </lineage>
</organism>
<dbReference type="EMBL" id="KZ819330">
    <property type="protein sequence ID" value="PWN19775.1"/>
    <property type="molecule type" value="Genomic_DNA"/>
</dbReference>
<comment type="subcellular location">
    <subcellularLocation>
        <location evidence="1 7">Endoplasmic reticulum membrane</location>
        <topology evidence="1 7">Multi-pass membrane protein</topology>
    </subcellularLocation>
</comment>
<dbReference type="Proteomes" id="UP000245942">
    <property type="component" value="Unassembled WGS sequence"/>
</dbReference>
<keyword evidence="8" id="KW-0732">Signal</keyword>
<feature type="transmembrane region" description="Helical" evidence="7">
    <location>
        <begin position="141"/>
        <end position="161"/>
    </location>
</feature>
<dbReference type="Pfam" id="PF04511">
    <property type="entry name" value="DER1"/>
    <property type="match status" value="1"/>
</dbReference>
<dbReference type="PANTHER" id="PTHR11009">
    <property type="entry name" value="DER1-LIKE PROTEIN, DERLIN"/>
    <property type="match status" value="1"/>
</dbReference>
<dbReference type="InterPro" id="IPR035952">
    <property type="entry name" value="Rhomboid-like_sf"/>
</dbReference>
<proteinExistence type="inferred from homology"/>
<feature type="transmembrane region" description="Helical" evidence="7">
    <location>
        <begin position="55"/>
        <end position="73"/>
    </location>
</feature>
<dbReference type="InterPro" id="IPR007599">
    <property type="entry name" value="DER1"/>
</dbReference>
<comment type="similarity">
    <text evidence="2 7">Belongs to the derlin family.</text>
</comment>
<dbReference type="GO" id="GO:0005789">
    <property type="term" value="C:endoplasmic reticulum membrane"/>
    <property type="evidence" value="ECO:0007669"/>
    <property type="project" value="UniProtKB-SubCell"/>
</dbReference>
<evidence type="ECO:0000256" key="5">
    <source>
        <dbReference type="ARBA" id="ARBA00022989"/>
    </source>
</evidence>
<evidence type="ECO:0000256" key="4">
    <source>
        <dbReference type="ARBA" id="ARBA00022824"/>
    </source>
</evidence>
<comment type="function">
    <text evidence="7">May be involved in the degradation of misfolded endoplasmic reticulum (ER) luminal proteins.</text>
</comment>
<accession>A0A316U9U1</accession>
<keyword evidence="6 7" id="KW-0472">Membrane</keyword>
<dbReference type="GeneID" id="37016158"/>
<name>A0A316U9U1_9BASI</name>
<gene>
    <name evidence="9" type="ORF">BCV69DRAFT_300082</name>
</gene>
<sequence length="221" mass="24990">MDIGSMPPVTRLWAFSSLAVSLAEHISLLSRYSLFYSPSLTFNLTSPQIYRCITSFLYFGEFGIDFLFHLFFFIRYSRMLEENHYAGHTADFAWLVVVCGSLLLLTSPLITPPLPFLSSPLAFTLVYIWSRRNRHIRLSLFGVLVITAPYLPIALCAFSWILTGSAQAVKGDLLGLAVGHVYYFFADVWPREVRSGGRHFLKTPALFTRLVEGRPQPAPNT</sequence>
<evidence type="ECO:0000256" key="2">
    <source>
        <dbReference type="ARBA" id="ARBA00008917"/>
    </source>
</evidence>
<evidence type="ECO:0000256" key="3">
    <source>
        <dbReference type="ARBA" id="ARBA00022692"/>
    </source>
</evidence>
<protein>
    <recommendedName>
        <fullName evidence="7">Derlin</fullName>
    </recommendedName>
</protein>
<dbReference type="SUPFAM" id="SSF144091">
    <property type="entry name" value="Rhomboid-like"/>
    <property type="match status" value="1"/>
</dbReference>
<dbReference type="GO" id="GO:0006950">
    <property type="term" value="P:response to stress"/>
    <property type="evidence" value="ECO:0007669"/>
    <property type="project" value="UniProtKB-ARBA"/>
</dbReference>
<evidence type="ECO:0000256" key="1">
    <source>
        <dbReference type="ARBA" id="ARBA00004477"/>
    </source>
</evidence>
<keyword evidence="5 7" id="KW-1133">Transmembrane helix</keyword>
<reference evidence="9 10" key="1">
    <citation type="journal article" date="2018" name="Mol. Biol. Evol.">
        <title>Broad Genomic Sampling Reveals a Smut Pathogenic Ancestry of the Fungal Clade Ustilaginomycotina.</title>
        <authorList>
            <person name="Kijpornyongpan T."/>
            <person name="Mondo S.J."/>
            <person name="Barry K."/>
            <person name="Sandor L."/>
            <person name="Lee J."/>
            <person name="Lipzen A."/>
            <person name="Pangilinan J."/>
            <person name="LaButti K."/>
            <person name="Hainaut M."/>
            <person name="Henrissat B."/>
            <person name="Grigoriev I.V."/>
            <person name="Spatafora J.W."/>
            <person name="Aime M.C."/>
        </authorList>
    </citation>
    <scope>NUCLEOTIDE SEQUENCE [LARGE SCALE GENOMIC DNA]</scope>
    <source>
        <strain evidence="9 10">MCA 4718</strain>
    </source>
</reference>
<feature type="chain" id="PRO_5016468151" description="Derlin" evidence="8">
    <location>
        <begin position="24"/>
        <end position="221"/>
    </location>
</feature>
<keyword evidence="3 7" id="KW-0812">Transmembrane</keyword>
<dbReference type="OrthoDB" id="1716531at2759"/>